<dbReference type="GO" id="GO:0004714">
    <property type="term" value="F:transmembrane receptor protein tyrosine kinase activity"/>
    <property type="evidence" value="ECO:0007669"/>
    <property type="project" value="UniProtKB-EC"/>
</dbReference>
<accession>A0A914C5V2</accession>
<dbReference type="PANTHER" id="PTHR24416:SF600">
    <property type="entry name" value="PDGF- AND VEGF-RECEPTOR RELATED, ISOFORM J"/>
    <property type="match status" value="1"/>
</dbReference>
<dbReference type="PANTHER" id="PTHR24416">
    <property type="entry name" value="TYROSINE-PROTEIN KINASE RECEPTOR"/>
    <property type="match status" value="1"/>
</dbReference>
<dbReference type="InterPro" id="IPR008266">
    <property type="entry name" value="Tyr_kinase_AS"/>
</dbReference>
<keyword evidence="7 10" id="KW-0472">Membrane</keyword>
<comment type="subcellular location">
    <subcellularLocation>
        <location evidence="1">Endomembrane system</location>
    </subcellularLocation>
</comment>
<evidence type="ECO:0000256" key="8">
    <source>
        <dbReference type="ARBA" id="ARBA00023137"/>
    </source>
</evidence>
<dbReference type="Pfam" id="PF07714">
    <property type="entry name" value="PK_Tyr_Ser-Thr"/>
    <property type="match status" value="1"/>
</dbReference>
<dbReference type="InterPro" id="IPR020635">
    <property type="entry name" value="Tyr_kinase_cat_dom"/>
</dbReference>
<evidence type="ECO:0000256" key="6">
    <source>
        <dbReference type="ARBA" id="ARBA00022840"/>
    </source>
</evidence>
<keyword evidence="10" id="KW-1133">Transmembrane helix</keyword>
<dbReference type="GO" id="GO:0005886">
    <property type="term" value="C:plasma membrane"/>
    <property type="evidence" value="ECO:0007669"/>
    <property type="project" value="TreeGrafter"/>
</dbReference>
<dbReference type="GO" id="GO:0061564">
    <property type="term" value="P:axon development"/>
    <property type="evidence" value="ECO:0007669"/>
    <property type="project" value="UniProtKB-ARBA"/>
</dbReference>
<dbReference type="InterPro" id="IPR050122">
    <property type="entry name" value="RTK"/>
</dbReference>
<feature type="transmembrane region" description="Helical" evidence="10">
    <location>
        <begin position="505"/>
        <end position="530"/>
    </location>
</feature>
<dbReference type="GO" id="GO:0012505">
    <property type="term" value="C:endomembrane system"/>
    <property type="evidence" value="ECO:0007669"/>
    <property type="project" value="UniProtKB-SubCell"/>
</dbReference>
<protein>
    <recommendedName>
        <fullName evidence="2">receptor protein-tyrosine kinase</fullName>
        <ecNumber evidence="2">2.7.10.1</ecNumber>
    </recommendedName>
</protein>
<organism evidence="12 13">
    <name type="scientific">Acrobeloides nanus</name>
    <dbReference type="NCBI Taxonomy" id="290746"/>
    <lineage>
        <taxon>Eukaryota</taxon>
        <taxon>Metazoa</taxon>
        <taxon>Ecdysozoa</taxon>
        <taxon>Nematoda</taxon>
        <taxon>Chromadorea</taxon>
        <taxon>Rhabditida</taxon>
        <taxon>Tylenchina</taxon>
        <taxon>Cephalobomorpha</taxon>
        <taxon>Cephaloboidea</taxon>
        <taxon>Cephalobidae</taxon>
        <taxon>Acrobeloides</taxon>
    </lineage>
</organism>
<keyword evidence="4" id="KW-0547">Nucleotide-binding</keyword>
<evidence type="ECO:0000313" key="12">
    <source>
        <dbReference type="Proteomes" id="UP000887540"/>
    </source>
</evidence>
<dbReference type="GO" id="GO:0007169">
    <property type="term" value="P:cell surface receptor protein tyrosine kinase signaling pathway"/>
    <property type="evidence" value="ECO:0007669"/>
    <property type="project" value="TreeGrafter"/>
</dbReference>
<evidence type="ECO:0000313" key="13">
    <source>
        <dbReference type="WBParaSite" id="ACRNAN_Path_288.g1085.t2"/>
    </source>
</evidence>
<keyword evidence="6" id="KW-0067">ATP-binding</keyword>
<dbReference type="PRINTS" id="PR00109">
    <property type="entry name" value="TYRKINASE"/>
</dbReference>
<dbReference type="InterPro" id="IPR011009">
    <property type="entry name" value="Kinase-like_dom_sf"/>
</dbReference>
<evidence type="ECO:0000256" key="5">
    <source>
        <dbReference type="ARBA" id="ARBA00022777"/>
    </source>
</evidence>
<evidence type="ECO:0000256" key="3">
    <source>
        <dbReference type="ARBA" id="ARBA00022679"/>
    </source>
</evidence>
<keyword evidence="12" id="KW-1185">Reference proteome</keyword>
<dbReference type="WBParaSite" id="ACRNAN_Path_288.g1085.t2">
    <property type="protein sequence ID" value="ACRNAN_Path_288.g1085.t2"/>
    <property type="gene ID" value="ACRNAN_Path_288.g1085"/>
</dbReference>
<keyword evidence="8" id="KW-0829">Tyrosine-protein kinase</keyword>
<evidence type="ECO:0000256" key="4">
    <source>
        <dbReference type="ARBA" id="ARBA00022741"/>
    </source>
</evidence>
<evidence type="ECO:0000256" key="7">
    <source>
        <dbReference type="ARBA" id="ARBA00023136"/>
    </source>
</evidence>
<evidence type="ECO:0000256" key="2">
    <source>
        <dbReference type="ARBA" id="ARBA00011902"/>
    </source>
</evidence>
<dbReference type="AlphaFoldDB" id="A0A914C5V2"/>
<dbReference type="EC" id="2.7.10.1" evidence="2"/>
<keyword evidence="3" id="KW-0808">Transferase</keyword>
<dbReference type="Gene3D" id="1.10.510.10">
    <property type="entry name" value="Transferase(Phosphotransferase) domain 1"/>
    <property type="match status" value="1"/>
</dbReference>
<dbReference type="GO" id="GO:0043235">
    <property type="term" value="C:receptor complex"/>
    <property type="evidence" value="ECO:0007669"/>
    <property type="project" value="TreeGrafter"/>
</dbReference>
<evidence type="ECO:0000256" key="10">
    <source>
        <dbReference type="SAM" id="Phobius"/>
    </source>
</evidence>
<sequence length="702" mass="78496">MGVLGQESSTLEQESATPTYVATTLDFATTSSELITTSTSPSTPIVQNTTTYNLLTTSSLSSTTSYNFVCASYQPLNISHVNDSIVLVPTDHGNYLPNQNCTWQISVTYPSAQHVLQLGVYRYLSWPDQLIVTNCQNTSITLIEDYEFTGSEYIIGQDNTYYTQETQLCVNFVSSPNDTLGNLQQNGYNWKITMYFTDAPIVQSINLTSNDPIKAVSSTYSPYTQLTINASTQTYPVDENISYEFAANSKGACVFTILVPYTQETHVGSNSTITPTTVAPILQTLPALSFDNINTNTNENVEVVFGYNQDFPAFVFNQDGNSEWDGVVVYGNLISVIIPENGTVGVNVTTLKEPPSTSTSINGKKKGIISSSDYPKNSIFQNTTKSIGCENGVIYGLFNLTIVYADIPDDCNFYLGAYVGQTPMGTIPISNQTVINETNIIYNVTFISIIYTTGSTPNQGFLITYEVNCEDTTGGPTSPTHSVIPNSTSTIQATTTTPKSKDHDYIWIIISLVILFLFVALLGAFLYIWFKRKHERKMTKFLGMQYIASLRLVHRDLAARNILLTNTNIAKLSDFGLCCTCDDSFTYQASIHKKLPMKWLSLEAINDRRFSEKSDVWSFGILMYEVFSRGKVPYTNMTISEMLDFLKSGQRLECPRDANDEIYEIMRLCWELEPDMRPKFEELDQVFREILEKETEVYGYLT</sequence>
<dbReference type="InterPro" id="IPR001245">
    <property type="entry name" value="Ser-Thr/Tyr_kinase_cat_dom"/>
</dbReference>
<dbReference type="SUPFAM" id="SSF56112">
    <property type="entry name" value="Protein kinase-like (PK-like)"/>
    <property type="match status" value="1"/>
</dbReference>
<evidence type="ECO:0000259" key="11">
    <source>
        <dbReference type="PROSITE" id="PS50011"/>
    </source>
</evidence>
<dbReference type="PROSITE" id="PS50011">
    <property type="entry name" value="PROTEIN_KINASE_DOM"/>
    <property type="match status" value="1"/>
</dbReference>
<name>A0A914C5V2_9BILA</name>
<evidence type="ECO:0000256" key="9">
    <source>
        <dbReference type="ARBA" id="ARBA00051243"/>
    </source>
</evidence>
<reference evidence="13" key="1">
    <citation type="submission" date="2022-11" db="UniProtKB">
        <authorList>
            <consortium name="WormBaseParasite"/>
        </authorList>
    </citation>
    <scope>IDENTIFICATION</scope>
</reference>
<dbReference type="GO" id="GO:0005524">
    <property type="term" value="F:ATP binding"/>
    <property type="evidence" value="ECO:0007669"/>
    <property type="project" value="UniProtKB-KW"/>
</dbReference>
<comment type="catalytic activity">
    <reaction evidence="9">
        <text>L-tyrosyl-[protein] + ATP = O-phospho-L-tyrosyl-[protein] + ADP + H(+)</text>
        <dbReference type="Rhea" id="RHEA:10596"/>
        <dbReference type="Rhea" id="RHEA-COMP:10136"/>
        <dbReference type="Rhea" id="RHEA-COMP:20101"/>
        <dbReference type="ChEBI" id="CHEBI:15378"/>
        <dbReference type="ChEBI" id="CHEBI:30616"/>
        <dbReference type="ChEBI" id="CHEBI:46858"/>
        <dbReference type="ChEBI" id="CHEBI:61978"/>
        <dbReference type="ChEBI" id="CHEBI:456216"/>
        <dbReference type="EC" id="2.7.10.1"/>
    </reaction>
</comment>
<dbReference type="FunFam" id="1.10.510.10:FF:001512">
    <property type="entry name" value="Receptor tyrosine-protein kinase erbB-2"/>
    <property type="match status" value="1"/>
</dbReference>
<dbReference type="GO" id="GO:0048680">
    <property type="term" value="P:positive regulation of axon regeneration"/>
    <property type="evidence" value="ECO:0007669"/>
    <property type="project" value="UniProtKB-ARBA"/>
</dbReference>
<dbReference type="SMART" id="SM00219">
    <property type="entry name" value="TyrKc"/>
    <property type="match status" value="1"/>
</dbReference>
<proteinExistence type="predicted"/>
<dbReference type="InterPro" id="IPR000719">
    <property type="entry name" value="Prot_kinase_dom"/>
</dbReference>
<feature type="domain" description="Protein kinase" evidence="11">
    <location>
        <begin position="413"/>
        <end position="691"/>
    </location>
</feature>
<keyword evidence="5" id="KW-0418">Kinase</keyword>
<dbReference type="Proteomes" id="UP000887540">
    <property type="component" value="Unplaced"/>
</dbReference>
<evidence type="ECO:0000256" key="1">
    <source>
        <dbReference type="ARBA" id="ARBA00004308"/>
    </source>
</evidence>
<dbReference type="PROSITE" id="PS00109">
    <property type="entry name" value="PROTEIN_KINASE_TYR"/>
    <property type="match status" value="1"/>
</dbReference>
<keyword evidence="10" id="KW-0812">Transmembrane</keyword>